<feature type="domain" description="Disease resistance protein winged helix" evidence="6">
    <location>
        <begin position="452"/>
        <end position="516"/>
    </location>
</feature>
<dbReference type="InterPro" id="IPR038005">
    <property type="entry name" value="RX-like_CC"/>
</dbReference>
<dbReference type="InterPro" id="IPR041118">
    <property type="entry name" value="Rx_N"/>
</dbReference>
<dbReference type="FunFam" id="3.40.50.300:FF:001091">
    <property type="entry name" value="Probable disease resistance protein At1g61300"/>
    <property type="match status" value="1"/>
</dbReference>
<dbReference type="InterPro" id="IPR044974">
    <property type="entry name" value="Disease_R_plants"/>
</dbReference>
<protein>
    <submittedName>
        <fullName evidence="8">NB-ARC domain, LRR domain containing protein</fullName>
    </submittedName>
</protein>
<dbReference type="Gene3D" id="3.80.10.10">
    <property type="entry name" value="Ribonuclease Inhibitor"/>
    <property type="match status" value="1"/>
</dbReference>
<dbReference type="EMBL" id="JXTB01000271">
    <property type="protein sequence ID" value="PON48752.1"/>
    <property type="molecule type" value="Genomic_DNA"/>
</dbReference>
<name>A0A2P5BIY4_PARAD</name>
<evidence type="ECO:0000259" key="7">
    <source>
        <dbReference type="Pfam" id="PF23598"/>
    </source>
</evidence>
<dbReference type="Gene3D" id="1.10.10.10">
    <property type="entry name" value="Winged helix-like DNA-binding domain superfamily/Winged helix DNA-binding domain"/>
    <property type="match status" value="1"/>
</dbReference>
<dbReference type="Gene3D" id="3.40.50.300">
    <property type="entry name" value="P-loop containing nucleotide triphosphate hydrolases"/>
    <property type="match status" value="1"/>
</dbReference>
<feature type="domain" description="Disease resistance R13L4/SHOC-2-like LRR" evidence="7">
    <location>
        <begin position="581"/>
        <end position="944"/>
    </location>
</feature>
<organism evidence="8 9">
    <name type="scientific">Parasponia andersonii</name>
    <name type="common">Sponia andersonii</name>
    <dbReference type="NCBI Taxonomy" id="3476"/>
    <lineage>
        <taxon>Eukaryota</taxon>
        <taxon>Viridiplantae</taxon>
        <taxon>Streptophyta</taxon>
        <taxon>Embryophyta</taxon>
        <taxon>Tracheophyta</taxon>
        <taxon>Spermatophyta</taxon>
        <taxon>Magnoliopsida</taxon>
        <taxon>eudicotyledons</taxon>
        <taxon>Gunneridae</taxon>
        <taxon>Pentapetalae</taxon>
        <taxon>rosids</taxon>
        <taxon>fabids</taxon>
        <taxon>Rosales</taxon>
        <taxon>Cannabaceae</taxon>
        <taxon>Parasponia</taxon>
    </lineage>
</organism>
<evidence type="ECO:0000259" key="6">
    <source>
        <dbReference type="Pfam" id="PF23559"/>
    </source>
</evidence>
<dbReference type="CDD" id="cd14798">
    <property type="entry name" value="RX-CC_like"/>
    <property type="match status" value="1"/>
</dbReference>
<dbReference type="PANTHER" id="PTHR23155">
    <property type="entry name" value="DISEASE RESISTANCE PROTEIN RP"/>
    <property type="match status" value="1"/>
</dbReference>
<dbReference type="GO" id="GO:0098542">
    <property type="term" value="P:defense response to other organism"/>
    <property type="evidence" value="ECO:0007669"/>
    <property type="project" value="TreeGrafter"/>
</dbReference>
<dbReference type="Proteomes" id="UP000237105">
    <property type="component" value="Unassembled WGS sequence"/>
</dbReference>
<evidence type="ECO:0000259" key="5">
    <source>
        <dbReference type="Pfam" id="PF18052"/>
    </source>
</evidence>
<keyword evidence="2" id="KW-0547">Nucleotide-binding</keyword>
<evidence type="ECO:0000256" key="2">
    <source>
        <dbReference type="ARBA" id="ARBA00022741"/>
    </source>
</evidence>
<dbReference type="InterPro" id="IPR032675">
    <property type="entry name" value="LRR_dom_sf"/>
</dbReference>
<accession>A0A2P5BIY4</accession>
<dbReference type="Pfam" id="PF23598">
    <property type="entry name" value="LRR_14"/>
    <property type="match status" value="1"/>
</dbReference>
<proteinExistence type="predicted"/>
<dbReference type="InterPro" id="IPR055414">
    <property type="entry name" value="LRR_R13L4/SHOC2-like"/>
</dbReference>
<feature type="domain" description="NB-ARC" evidence="4">
    <location>
        <begin position="180"/>
        <end position="351"/>
    </location>
</feature>
<keyword evidence="9" id="KW-1185">Reference proteome</keyword>
<evidence type="ECO:0000256" key="3">
    <source>
        <dbReference type="ARBA" id="ARBA00022821"/>
    </source>
</evidence>
<keyword evidence="1" id="KW-0677">Repeat</keyword>
<dbReference type="InterPro" id="IPR002182">
    <property type="entry name" value="NB-ARC"/>
</dbReference>
<dbReference type="FunFam" id="1.10.10.10:FF:000322">
    <property type="entry name" value="Probable disease resistance protein At1g63360"/>
    <property type="match status" value="1"/>
</dbReference>
<gene>
    <name evidence="8" type="ORF">PanWU01x14_234550</name>
</gene>
<keyword evidence="3" id="KW-0611">Plant defense</keyword>
<dbReference type="InterPro" id="IPR042197">
    <property type="entry name" value="Apaf_helical"/>
</dbReference>
<sequence length="972" mass="112552">MAEAVVSFVIERVGDLLIKEASFLSGVREQVEDAKSELERIKCFLEDADGRARQGDKSFRYHVAEIREEAYDLEDVIATFAFKESSRNRNRNRNSSSGESSSKYVLKRLPCFFIHLHKVGSDIEKISARISKSRLSFQASGLVRTSSSNSNETIIRDRQQQEVLRRTFSHNIDSNFVGSEEKIRELVEHFKEEGNLHKVVSICGMGGLGKTTLARQIYYHGDIRRRFDCFAWASVSQNCQARDVWEGILITLTSPTAERRREIKEMRDDEIAKALYKVPTEKRCLVVLDDIWTCATWDRLKLAFPNVRSESKILLTTRNREVPLHADRSSILHEPRCFNKNESWELFRKKTHIGRDVTDYEEDNKEKKKLAREMLDYCGGLPLAITVLGGLLSSKQTVDEWETLHKNIKTCIRKGKINEQEDSNLGLSWVLGLSYDELPYHLKPCFWHLAYFPEDFEIRAKDLCLIWMAEGFVSTEDEAYECLSELVERCIVQVAEWGSTGKIKTCRIHDLMRDLCLSKAEEENFLRHVDLHNQHEATNSSCPGTATNLVPTSKVRRLAIYLNNTGTDELLSLIRKEDGCLRSLICFNSEPDTSYERVMKPLLNRFDLLRVLKFENHTRAHVGMLPKEIGNLVHLRLFSVKDSYVEKLPSSIGNLRCLQTLDLRVKNLYHNKRLQLSEIPSVIWKLEQLRHLYLPQNYFTKGYVERSYFAVTQLESLLRLDNITNLQTMVNVSANYCYLDRLEKLTNLTKLKVNLESHFPGTRIKFHNLRSLAIYYNELVADEYDEDHQLPVRKRTHFCDHEIISLLLSCPQISKLHLQVPMVMLPTCDEFSSNLIKLTLVKTCLENDPMATLEKLPSLRILLLDHNAFKGKEMICTSKGFPRLESLSICYLYEFIEWKVEEGALPSLGRLHIVNCLRLKTVPEGLRHVITLKEIVIKHMLRQFKKKVEQGGEDFYRVQHVPSLVFMNTLDF</sequence>
<reference evidence="9" key="1">
    <citation type="submission" date="2016-06" db="EMBL/GenBank/DDBJ databases">
        <title>Parallel loss of symbiosis genes in relatives of nitrogen-fixing non-legume Parasponia.</title>
        <authorList>
            <person name="Van Velzen R."/>
            <person name="Holmer R."/>
            <person name="Bu F."/>
            <person name="Rutten L."/>
            <person name="Van Zeijl A."/>
            <person name="Liu W."/>
            <person name="Santuari L."/>
            <person name="Cao Q."/>
            <person name="Sharma T."/>
            <person name="Shen D."/>
            <person name="Roswanjaya Y."/>
            <person name="Wardhani T."/>
            <person name="Kalhor M.S."/>
            <person name="Jansen J."/>
            <person name="Van den Hoogen J."/>
            <person name="Gungor B."/>
            <person name="Hartog M."/>
            <person name="Hontelez J."/>
            <person name="Verver J."/>
            <person name="Yang W.-C."/>
            <person name="Schijlen E."/>
            <person name="Repin R."/>
            <person name="Schilthuizen M."/>
            <person name="Schranz E."/>
            <person name="Heidstra R."/>
            <person name="Miyata K."/>
            <person name="Fedorova E."/>
            <person name="Kohlen W."/>
            <person name="Bisseling T."/>
            <person name="Smit S."/>
            <person name="Geurts R."/>
        </authorList>
    </citation>
    <scope>NUCLEOTIDE SEQUENCE [LARGE SCALE GENOMIC DNA]</scope>
    <source>
        <strain evidence="9">cv. WU1-14</strain>
    </source>
</reference>
<evidence type="ECO:0000313" key="9">
    <source>
        <dbReference type="Proteomes" id="UP000237105"/>
    </source>
</evidence>
<dbReference type="PANTHER" id="PTHR23155:SF1185">
    <property type="entry name" value="DISEASE RESISTANCE RPP8-LIKE PROTEIN 3-RELATED"/>
    <property type="match status" value="1"/>
</dbReference>
<dbReference type="InterPro" id="IPR027417">
    <property type="entry name" value="P-loop_NTPase"/>
</dbReference>
<dbReference type="GO" id="GO:0043531">
    <property type="term" value="F:ADP binding"/>
    <property type="evidence" value="ECO:0007669"/>
    <property type="project" value="InterPro"/>
</dbReference>
<dbReference type="PRINTS" id="PR00364">
    <property type="entry name" value="DISEASERSIST"/>
</dbReference>
<dbReference type="OrthoDB" id="1153674at2759"/>
<evidence type="ECO:0000259" key="4">
    <source>
        <dbReference type="Pfam" id="PF00931"/>
    </source>
</evidence>
<evidence type="ECO:0000313" key="8">
    <source>
        <dbReference type="EMBL" id="PON48752.1"/>
    </source>
</evidence>
<dbReference type="Gene3D" id="1.20.5.4130">
    <property type="match status" value="1"/>
</dbReference>
<dbReference type="InterPro" id="IPR036388">
    <property type="entry name" value="WH-like_DNA-bd_sf"/>
</dbReference>
<dbReference type="Pfam" id="PF23559">
    <property type="entry name" value="WHD_DRP"/>
    <property type="match status" value="1"/>
</dbReference>
<dbReference type="Pfam" id="PF18052">
    <property type="entry name" value="Rx_N"/>
    <property type="match status" value="1"/>
</dbReference>
<dbReference type="SUPFAM" id="SSF52540">
    <property type="entry name" value="P-loop containing nucleoside triphosphate hydrolases"/>
    <property type="match status" value="1"/>
</dbReference>
<feature type="domain" description="Disease resistance N-terminal" evidence="5">
    <location>
        <begin position="5"/>
        <end position="93"/>
    </location>
</feature>
<comment type="caution">
    <text evidence="8">The sequence shown here is derived from an EMBL/GenBank/DDBJ whole genome shotgun (WGS) entry which is preliminary data.</text>
</comment>
<dbReference type="Gene3D" id="1.10.8.430">
    <property type="entry name" value="Helical domain of apoptotic protease-activating factors"/>
    <property type="match status" value="1"/>
</dbReference>
<evidence type="ECO:0000256" key="1">
    <source>
        <dbReference type="ARBA" id="ARBA00022737"/>
    </source>
</evidence>
<dbReference type="AlphaFoldDB" id="A0A2P5BIY4"/>
<dbReference type="FunFam" id="1.10.8.430:FF:000003">
    <property type="entry name" value="Probable disease resistance protein At5g66910"/>
    <property type="match status" value="1"/>
</dbReference>
<dbReference type="SUPFAM" id="SSF52058">
    <property type="entry name" value="L domain-like"/>
    <property type="match status" value="1"/>
</dbReference>
<dbReference type="Pfam" id="PF00931">
    <property type="entry name" value="NB-ARC"/>
    <property type="match status" value="1"/>
</dbReference>
<dbReference type="InterPro" id="IPR058922">
    <property type="entry name" value="WHD_DRP"/>
</dbReference>